<evidence type="ECO:0000256" key="1">
    <source>
        <dbReference type="ARBA" id="ARBA00008761"/>
    </source>
</evidence>
<dbReference type="PANTHER" id="PTHR30405:SF25">
    <property type="entry name" value="RNA-GUIDED DNA ENDONUCLEASE INSQ-RELATED"/>
    <property type="match status" value="1"/>
</dbReference>
<feature type="region of interest" description="Disordered" evidence="6">
    <location>
        <begin position="307"/>
        <end position="326"/>
    </location>
</feature>
<comment type="similarity">
    <text evidence="2">In the N-terminal section; belongs to the transposase 2 family.</text>
</comment>
<evidence type="ECO:0000259" key="7">
    <source>
        <dbReference type="Pfam" id="PF01385"/>
    </source>
</evidence>
<dbReference type="EMBL" id="CVRY01000004">
    <property type="protein sequence ID" value="CRL62417.1"/>
    <property type="molecule type" value="Genomic_DNA"/>
</dbReference>
<dbReference type="Proteomes" id="UP000183920">
    <property type="component" value="Unassembled WGS sequence"/>
</dbReference>
<evidence type="ECO:0000256" key="3">
    <source>
        <dbReference type="ARBA" id="ARBA00022578"/>
    </source>
</evidence>
<evidence type="ECO:0000259" key="8">
    <source>
        <dbReference type="Pfam" id="PF07282"/>
    </source>
</evidence>
<dbReference type="AlphaFoldDB" id="A0A0G4Q8Y3"/>
<feature type="domain" description="Probable transposase IS891/IS1136/IS1341" evidence="7">
    <location>
        <begin position="264"/>
        <end position="373"/>
    </location>
</feature>
<dbReference type="GO" id="GO:0032196">
    <property type="term" value="P:transposition"/>
    <property type="evidence" value="ECO:0007669"/>
    <property type="project" value="UniProtKB-KW"/>
</dbReference>
<organism evidence="9 10">
    <name type="scientific">Proteus penneri</name>
    <dbReference type="NCBI Taxonomy" id="102862"/>
    <lineage>
        <taxon>Bacteria</taxon>
        <taxon>Pseudomonadati</taxon>
        <taxon>Pseudomonadota</taxon>
        <taxon>Gammaproteobacteria</taxon>
        <taxon>Enterobacterales</taxon>
        <taxon>Morganellaceae</taxon>
        <taxon>Proteus</taxon>
    </lineage>
</organism>
<dbReference type="NCBIfam" id="NF040570">
    <property type="entry name" value="guided_TnpB"/>
    <property type="match status" value="1"/>
</dbReference>
<feature type="domain" description="Cas12f1-like TNB" evidence="8">
    <location>
        <begin position="385"/>
        <end position="452"/>
    </location>
</feature>
<accession>A0A0G4Q8Y3</accession>
<keyword evidence="3" id="KW-0815">Transposition</keyword>
<evidence type="ECO:0000313" key="9">
    <source>
        <dbReference type="EMBL" id="CRL62417.1"/>
    </source>
</evidence>
<evidence type="ECO:0000256" key="2">
    <source>
        <dbReference type="ARBA" id="ARBA00011044"/>
    </source>
</evidence>
<sequence length="483" mass="53403">MIYTTGTVSTVSGSAIVKGTDTKFKNNNPAINIGMTILIKSGNTNIPYMIKSVNSDTELVLAQPALVTATNTTFSIHITEPDNNSDAARTMVAINAYTQYFLDAMNTWMSETGQTKIEMPNGEVVTLDSIKKHVYQRHGVNLNPRKDLKPLLAVAKKSHRYGWLKEYDSIALQQAVINLDVAFSNFFNPKLKARFPTFKSKHGKQSSYHCVGIKVIDGAIKIPKIAPIEARLHREITGTLKSITLSRSTTGKYYASLLCDDGMEAPEKPALISNVTGLDMGLTHFAIKSDGYKIANPRPLINASHNLRRKQKALSRKKKGSTNRRKARIQLAAVHERVANARADFQHKLSRAIVDENQAVIVETLKAANMMKNHHLARAIGDAGWSGFITKLEYKAAEKGVHLVKLDQWFASSKTCHFCGHKMPEMPLNKRIWQCPECGIEHDRDINAAINIERKGILELQAAGLVVSAHGGQRKSVTQTVAV</sequence>
<proteinExistence type="inferred from homology"/>
<dbReference type="Pfam" id="PF01385">
    <property type="entry name" value="OrfB_IS605"/>
    <property type="match status" value="1"/>
</dbReference>
<dbReference type="RefSeq" id="WP_342341995.1">
    <property type="nucleotide sequence ID" value="NZ_CVRY01000004.1"/>
</dbReference>
<gene>
    <name evidence="9" type="ORF">BN1804_01941</name>
</gene>
<evidence type="ECO:0000256" key="6">
    <source>
        <dbReference type="SAM" id="MobiDB-lite"/>
    </source>
</evidence>
<dbReference type="InterPro" id="IPR001959">
    <property type="entry name" value="Transposase"/>
</dbReference>
<protein>
    <submittedName>
        <fullName evidence="9">Putative transposase</fullName>
    </submittedName>
</protein>
<dbReference type="GO" id="GO:0003677">
    <property type="term" value="F:DNA binding"/>
    <property type="evidence" value="ECO:0007669"/>
    <property type="project" value="UniProtKB-KW"/>
</dbReference>
<reference evidence="10" key="1">
    <citation type="submission" date="2015-06" db="EMBL/GenBank/DDBJ databases">
        <authorList>
            <person name="Urmite Genomes"/>
        </authorList>
    </citation>
    <scope>NUCLEOTIDE SEQUENCE [LARGE SCALE GENOMIC DNA]</scope>
    <source>
        <strain evidence="10">CSUR P1867</strain>
    </source>
</reference>
<name>A0A0G4Q8Y3_9GAMM</name>
<dbReference type="InterPro" id="IPR051399">
    <property type="entry name" value="RNA-guided_DNA_endo/Transpos"/>
</dbReference>
<evidence type="ECO:0000256" key="4">
    <source>
        <dbReference type="ARBA" id="ARBA00023125"/>
    </source>
</evidence>
<keyword evidence="4" id="KW-0238">DNA-binding</keyword>
<comment type="similarity">
    <text evidence="1">In the C-terminal section; belongs to the transposase 35 family.</text>
</comment>
<keyword evidence="5" id="KW-0233">DNA recombination</keyword>
<evidence type="ECO:0000256" key="5">
    <source>
        <dbReference type="ARBA" id="ARBA00023172"/>
    </source>
</evidence>
<dbReference type="NCBIfam" id="TIGR01766">
    <property type="entry name" value="IS200/IS605 family accessory protein TnpB-like domain"/>
    <property type="match status" value="1"/>
</dbReference>
<dbReference type="PANTHER" id="PTHR30405">
    <property type="entry name" value="TRANSPOSASE"/>
    <property type="match status" value="1"/>
</dbReference>
<dbReference type="Pfam" id="PF07282">
    <property type="entry name" value="Cas12f1-like_TNB"/>
    <property type="match status" value="1"/>
</dbReference>
<dbReference type="GO" id="GO:0006310">
    <property type="term" value="P:DNA recombination"/>
    <property type="evidence" value="ECO:0007669"/>
    <property type="project" value="UniProtKB-KW"/>
</dbReference>
<evidence type="ECO:0000313" key="10">
    <source>
        <dbReference type="Proteomes" id="UP000183920"/>
    </source>
</evidence>
<dbReference type="InterPro" id="IPR010095">
    <property type="entry name" value="Cas12f1-like_TNB"/>
</dbReference>